<organism evidence="6 7">
    <name type="scientific">Litoreibacter roseus</name>
    <dbReference type="NCBI Taxonomy" id="2601869"/>
    <lineage>
        <taxon>Bacteria</taxon>
        <taxon>Pseudomonadati</taxon>
        <taxon>Pseudomonadota</taxon>
        <taxon>Alphaproteobacteria</taxon>
        <taxon>Rhodobacterales</taxon>
        <taxon>Roseobacteraceae</taxon>
        <taxon>Litoreibacter</taxon>
    </lineage>
</organism>
<dbReference type="OrthoDB" id="7216962at2"/>
<sequence>MPLKIYKRNKIWHYRGTVSGRRLRGSTEATDKEIAERIASDIQDKAWRSHLDGPGAALTFAQAAIAYRQDERDERFLVPIEDYWKDTLVPKITGEAIRQMARKLYPKASNATLNRQGIVPAQAIINYAAALEWCAPIKVRRFKVKAKRKTPVTRDWVNAFAAQAVDDNLFHLAALCLFMFGTGARRGEACSLKWGAVELFQKTAIINQTKVDSERVAHLSPPVIAALANIPSNRNPDDLVFQYASGESVGQVWNNVIERAGLAKLSPHCCRHGFATTMLQAGIDPKTVADRGGWKDVATVMKYYAHAMDDPTVTDVLFGTK</sequence>
<dbReference type="InterPro" id="IPR050090">
    <property type="entry name" value="Tyrosine_recombinase_XerCD"/>
</dbReference>
<dbReference type="GO" id="GO:0006310">
    <property type="term" value="P:DNA recombination"/>
    <property type="evidence" value="ECO:0007669"/>
    <property type="project" value="UniProtKB-KW"/>
</dbReference>
<evidence type="ECO:0000256" key="3">
    <source>
        <dbReference type="ARBA" id="ARBA00023125"/>
    </source>
</evidence>
<reference evidence="6 7" key="1">
    <citation type="submission" date="2019-12" db="EMBL/GenBank/DDBJ databases">
        <title>Litoreibacter badius sp. nov., a novel bacteriochlorophyll a-containing bacterium in the genus Litoreibacter.</title>
        <authorList>
            <person name="Kanamuro M."/>
            <person name="Takabe Y."/>
            <person name="Mori K."/>
            <person name="Takaichi S."/>
            <person name="Hanada S."/>
        </authorList>
    </citation>
    <scope>NUCLEOTIDE SEQUENCE [LARGE SCALE GENOMIC DNA]</scope>
    <source>
        <strain evidence="6 7">K6</strain>
    </source>
</reference>
<dbReference type="InterPro" id="IPR013762">
    <property type="entry name" value="Integrase-like_cat_sf"/>
</dbReference>
<dbReference type="InterPro" id="IPR002104">
    <property type="entry name" value="Integrase_catalytic"/>
</dbReference>
<evidence type="ECO:0000256" key="2">
    <source>
        <dbReference type="ARBA" id="ARBA00022908"/>
    </source>
</evidence>
<dbReference type="EMBL" id="BLJE01000002">
    <property type="protein sequence ID" value="GFE64359.1"/>
    <property type="molecule type" value="Genomic_DNA"/>
</dbReference>
<protein>
    <recommendedName>
        <fullName evidence="5">Tyr recombinase domain-containing protein</fullName>
    </recommendedName>
</protein>
<evidence type="ECO:0000313" key="7">
    <source>
        <dbReference type="Proteomes" id="UP000436822"/>
    </source>
</evidence>
<dbReference type="GO" id="GO:0003677">
    <property type="term" value="F:DNA binding"/>
    <property type="evidence" value="ECO:0007669"/>
    <property type="project" value="UniProtKB-KW"/>
</dbReference>
<evidence type="ECO:0000256" key="4">
    <source>
        <dbReference type="ARBA" id="ARBA00023172"/>
    </source>
</evidence>
<keyword evidence="7" id="KW-1185">Reference proteome</keyword>
<evidence type="ECO:0000256" key="1">
    <source>
        <dbReference type="ARBA" id="ARBA00008857"/>
    </source>
</evidence>
<dbReference type="RefSeq" id="WP_159805483.1">
    <property type="nucleotide sequence ID" value="NZ_BLJE01000002.1"/>
</dbReference>
<dbReference type="Proteomes" id="UP000436822">
    <property type="component" value="Unassembled WGS sequence"/>
</dbReference>
<dbReference type="Gene3D" id="1.10.443.10">
    <property type="entry name" value="Intergrase catalytic core"/>
    <property type="match status" value="1"/>
</dbReference>
<evidence type="ECO:0000313" key="6">
    <source>
        <dbReference type="EMBL" id="GFE64359.1"/>
    </source>
</evidence>
<keyword evidence="2" id="KW-0229">DNA integration</keyword>
<dbReference type="AlphaFoldDB" id="A0A6N6JG60"/>
<dbReference type="CDD" id="cd01189">
    <property type="entry name" value="INT_ICEBs1_C_like"/>
    <property type="match status" value="1"/>
</dbReference>
<dbReference type="Pfam" id="PF00589">
    <property type="entry name" value="Phage_integrase"/>
    <property type="match status" value="1"/>
</dbReference>
<comment type="caution">
    <text evidence="6">The sequence shown here is derived from an EMBL/GenBank/DDBJ whole genome shotgun (WGS) entry which is preliminary data.</text>
</comment>
<gene>
    <name evidence="6" type="ORF">KIN_14330</name>
</gene>
<dbReference type="SUPFAM" id="SSF56349">
    <property type="entry name" value="DNA breaking-rejoining enzymes"/>
    <property type="match status" value="1"/>
</dbReference>
<dbReference type="GO" id="GO:0015074">
    <property type="term" value="P:DNA integration"/>
    <property type="evidence" value="ECO:0007669"/>
    <property type="project" value="UniProtKB-KW"/>
</dbReference>
<dbReference type="InterPro" id="IPR011010">
    <property type="entry name" value="DNA_brk_join_enz"/>
</dbReference>
<dbReference type="PROSITE" id="PS51898">
    <property type="entry name" value="TYR_RECOMBINASE"/>
    <property type="match status" value="1"/>
</dbReference>
<feature type="domain" description="Tyr recombinase" evidence="5">
    <location>
        <begin position="147"/>
        <end position="318"/>
    </location>
</feature>
<dbReference type="PANTHER" id="PTHR30349">
    <property type="entry name" value="PHAGE INTEGRASE-RELATED"/>
    <property type="match status" value="1"/>
</dbReference>
<evidence type="ECO:0000259" key="5">
    <source>
        <dbReference type="PROSITE" id="PS51898"/>
    </source>
</evidence>
<proteinExistence type="inferred from homology"/>
<name>A0A6N6JG60_9RHOB</name>
<keyword evidence="3" id="KW-0238">DNA-binding</keyword>
<keyword evidence="4" id="KW-0233">DNA recombination</keyword>
<comment type="similarity">
    <text evidence="1">Belongs to the 'phage' integrase family.</text>
</comment>
<dbReference type="PANTHER" id="PTHR30349:SF41">
    <property type="entry name" value="INTEGRASE_RECOMBINASE PROTEIN MJ0367-RELATED"/>
    <property type="match status" value="1"/>
</dbReference>
<accession>A0A6N6JG60</accession>